<dbReference type="Proteomes" id="UP001162030">
    <property type="component" value="Chromosome"/>
</dbReference>
<accession>A0ABM9I0G2</accession>
<evidence type="ECO:0000313" key="2">
    <source>
        <dbReference type="Proteomes" id="UP001162030"/>
    </source>
</evidence>
<proteinExistence type="predicted"/>
<gene>
    <name evidence="1" type="ORF">MSZNOR_1734</name>
</gene>
<protein>
    <submittedName>
        <fullName evidence="1">Uncharacterized protein</fullName>
    </submittedName>
</protein>
<organism evidence="1 2">
    <name type="scientific">Methylocaldum szegediense</name>
    <dbReference type="NCBI Taxonomy" id="73780"/>
    <lineage>
        <taxon>Bacteria</taxon>
        <taxon>Pseudomonadati</taxon>
        <taxon>Pseudomonadota</taxon>
        <taxon>Gammaproteobacteria</taxon>
        <taxon>Methylococcales</taxon>
        <taxon>Methylococcaceae</taxon>
        <taxon>Methylocaldum</taxon>
    </lineage>
</organism>
<dbReference type="EMBL" id="OX458333">
    <property type="protein sequence ID" value="CAI8808615.1"/>
    <property type="molecule type" value="Genomic_DNA"/>
</dbReference>
<sequence>MHDNDRSPLDHLPDYGLAAAVEAGLLDRHPREAEEALVQAFLGNHTRTYGTFIRLHPLFLTISATLGTKRCARGMRRPNPKALR</sequence>
<keyword evidence="2" id="KW-1185">Reference proteome</keyword>
<evidence type="ECO:0000313" key="1">
    <source>
        <dbReference type="EMBL" id="CAI8808615.1"/>
    </source>
</evidence>
<name>A0ABM9I0G2_9GAMM</name>
<reference evidence="1 2" key="1">
    <citation type="submission" date="2023-03" db="EMBL/GenBank/DDBJ databases">
        <authorList>
            <person name="Pearce D."/>
        </authorList>
    </citation>
    <scope>NUCLEOTIDE SEQUENCE [LARGE SCALE GENOMIC DNA]</scope>
    <source>
        <strain evidence="1">Msz</strain>
    </source>
</reference>